<dbReference type="Proteomes" id="UP000625283">
    <property type="component" value="Unassembled WGS sequence"/>
</dbReference>
<dbReference type="EMBL" id="JAERTY010000008">
    <property type="protein sequence ID" value="MBL1410045.1"/>
    <property type="molecule type" value="Genomic_DNA"/>
</dbReference>
<sequence length="114" mass="12864">MRTFLVFFLACIMQLNAKTFSQTITLKAKDMAFLDVLDVVRKQSGFTVTGDRNLLLKGNPVTVNVKDLPLASFLNLLMKEQPFTSEVQNRSIIIKKAKNSNQNPVKLLKPYSES</sequence>
<gene>
    <name evidence="2" type="ORF">JKG61_14920</name>
</gene>
<accession>A0ABS1R5R0</accession>
<keyword evidence="1" id="KW-0732">Signal</keyword>
<feature type="chain" id="PRO_5047289585" evidence="1">
    <location>
        <begin position="18"/>
        <end position="114"/>
    </location>
</feature>
<dbReference type="RefSeq" id="WP_202103753.1">
    <property type="nucleotide sequence ID" value="NZ_JAERTY010000008.1"/>
</dbReference>
<evidence type="ECO:0000256" key="1">
    <source>
        <dbReference type="SAM" id="SignalP"/>
    </source>
</evidence>
<comment type="caution">
    <text evidence="2">The sequence shown here is derived from an EMBL/GenBank/DDBJ whole genome shotgun (WGS) entry which is preliminary data.</text>
</comment>
<evidence type="ECO:0000313" key="3">
    <source>
        <dbReference type="Proteomes" id="UP000625283"/>
    </source>
</evidence>
<organism evidence="2 3">
    <name type="scientific">Sphingobacterium faecale</name>
    <dbReference type="NCBI Taxonomy" id="2803775"/>
    <lineage>
        <taxon>Bacteria</taxon>
        <taxon>Pseudomonadati</taxon>
        <taxon>Bacteroidota</taxon>
        <taxon>Sphingobacteriia</taxon>
        <taxon>Sphingobacteriales</taxon>
        <taxon>Sphingobacteriaceae</taxon>
        <taxon>Sphingobacterium</taxon>
    </lineage>
</organism>
<name>A0ABS1R5R0_9SPHI</name>
<evidence type="ECO:0000313" key="2">
    <source>
        <dbReference type="EMBL" id="MBL1410045.1"/>
    </source>
</evidence>
<keyword evidence="3" id="KW-1185">Reference proteome</keyword>
<proteinExistence type="predicted"/>
<feature type="signal peptide" evidence="1">
    <location>
        <begin position="1"/>
        <end position="17"/>
    </location>
</feature>
<protein>
    <submittedName>
        <fullName evidence="2">STN domain-containing protein</fullName>
    </submittedName>
</protein>
<reference evidence="2 3" key="1">
    <citation type="submission" date="2021-01" db="EMBL/GenBank/DDBJ databases">
        <title>C459-1 draft genome sequence.</title>
        <authorList>
            <person name="Zhang X.-F."/>
        </authorList>
    </citation>
    <scope>NUCLEOTIDE SEQUENCE [LARGE SCALE GENOMIC DNA]</scope>
    <source>
        <strain evidence="3">C459-1</strain>
    </source>
</reference>